<dbReference type="InterPro" id="IPR022190">
    <property type="entry name" value="DUF3716"/>
</dbReference>
<keyword evidence="2" id="KW-1185">Reference proteome</keyword>
<reference evidence="1" key="1">
    <citation type="submission" date="2016-12" db="EMBL/GenBank/DDBJ databases">
        <title>The genomes of Aspergillus section Nigri reveals drivers in fungal speciation.</title>
        <authorList>
            <consortium name="DOE Joint Genome Institute"/>
            <person name="Vesth T.C."/>
            <person name="Nybo J."/>
            <person name="Theobald S."/>
            <person name="Brandl J."/>
            <person name="Frisvad J.C."/>
            <person name="Nielsen K.F."/>
            <person name="Lyhne E.K."/>
            <person name="Kogle M.E."/>
            <person name="Kuo A."/>
            <person name="Riley R."/>
            <person name="Clum A."/>
            <person name="Nolan M."/>
            <person name="Lipzen A."/>
            <person name="Salamov A."/>
            <person name="Henrissat B."/>
            <person name="Wiebenga A."/>
            <person name="De Vries R.P."/>
            <person name="Grigoriev I.V."/>
            <person name="Mortensen U.H."/>
            <person name="Andersen M.R."/>
            <person name="Baker S.E."/>
        </authorList>
    </citation>
    <scope>NUCLEOTIDE SEQUENCE [LARGE SCALE GENOMIC DNA]</scope>
    <source>
        <strain evidence="1">CBS 113365</strain>
    </source>
</reference>
<name>A0A319BVI4_ASPVC</name>
<evidence type="ECO:0000313" key="2">
    <source>
        <dbReference type="Proteomes" id="UP000248405"/>
    </source>
</evidence>
<dbReference type="GeneID" id="37207863"/>
<sequence length="125" mass="13339">QSVEFPRGRIHAYQIRTHRPSYINVLLIQSQGSRPPAPCTRCRAGTGGVFPKCRHLPGAFDRACANCKWPDAGNSCSVRDSAWGALRESQLPMPIIGRGFARTAGLSYKPNHPGLGRGGGGGGRG</sequence>
<dbReference type="AlphaFoldDB" id="A0A319BVI4"/>
<gene>
    <name evidence="1" type="ORF">BO88DRAFT_344908</name>
</gene>
<accession>A0A319BVI4</accession>
<proteinExistence type="predicted"/>
<dbReference type="Proteomes" id="UP000248405">
    <property type="component" value="Unassembled WGS sequence"/>
</dbReference>
<dbReference type="OrthoDB" id="4498418at2759"/>
<dbReference type="Pfam" id="PF12511">
    <property type="entry name" value="DUF3716"/>
    <property type="match status" value="1"/>
</dbReference>
<dbReference type="EMBL" id="KZ821631">
    <property type="protein sequence ID" value="PYH67138.1"/>
    <property type="molecule type" value="Genomic_DNA"/>
</dbReference>
<protein>
    <submittedName>
        <fullName evidence="1">Uncharacterized protein</fullName>
    </submittedName>
</protein>
<dbReference type="RefSeq" id="XP_025560932.1">
    <property type="nucleotide sequence ID" value="XM_025703271.1"/>
</dbReference>
<organism evidence="1 2">
    <name type="scientific">Aspergillus vadensis (strain CBS 113365 / IMI 142717 / IBT 24658)</name>
    <dbReference type="NCBI Taxonomy" id="1448311"/>
    <lineage>
        <taxon>Eukaryota</taxon>
        <taxon>Fungi</taxon>
        <taxon>Dikarya</taxon>
        <taxon>Ascomycota</taxon>
        <taxon>Pezizomycotina</taxon>
        <taxon>Eurotiomycetes</taxon>
        <taxon>Eurotiomycetidae</taxon>
        <taxon>Eurotiales</taxon>
        <taxon>Aspergillaceae</taxon>
        <taxon>Aspergillus</taxon>
        <taxon>Aspergillus subgen. Circumdati</taxon>
    </lineage>
</organism>
<feature type="non-terminal residue" evidence="1">
    <location>
        <position position="1"/>
    </location>
</feature>
<evidence type="ECO:0000313" key="1">
    <source>
        <dbReference type="EMBL" id="PYH67138.1"/>
    </source>
</evidence>